<protein>
    <recommendedName>
        <fullName evidence="3">Flagellar protein FlgN</fullName>
    </recommendedName>
</protein>
<gene>
    <name evidence="1" type="ORF">PYK22_00908</name>
</gene>
<evidence type="ECO:0008006" key="3">
    <source>
        <dbReference type="Google" id="ProtNLM"/>
    </source>
</evidence>
<accession>A0A0B6WUK0</accession>
<dbReference type="Proteomes" id="UP000031518">
    <property type="component" value="Unassembled WGS sequence"/>
</dbReference>
<name>A0A0B6WUK0_9BACT</name>
<reference evidence="1 2" key="2">
    <citation type="submission" date="2015-01" db="EMBL/GenBank/DDBJ databases">
        <title>Complete genome sequence of Pyrinomonas methylaliphatogenes type strain K22T.</title>
        <authorList>
            <person name="Lee K.C.Y."/>
            <person name="Power J.F."/>
            <person name="Dunfield P.F."/>
            <person name="Morgan X.C."/>
            <person name="Huttenhower C."/>
            <person name="Stott M.B."/>
        </authorList>
    </citation>
    <scope>NUCLEOTIDE SEQUENCE [LARGE SCALE GENOMIC DNA]</scope>
    <source>
        <strain evidence="1 2">K22</strain>
    </source>
</reference>
<dbReference type="RefSeq" id="WP_157770675.1">
    <property type="nucleotide sequence ID" value="NZ_CBXV010000004.1"/>
</dbReference>
<evidence type="ECO:0000313" key="1">
    <source>
        <dbReference type="EMBL" id="CDM64913.1"/>
    </source>
</evidence>
<proteinExistence type="predicted"/>
<sequence length="135" mass="14622">MTEQIAAYGRLSSICSQLMVALARDVPEAIESVVRAGDAEMLRMRARLVELVNTLAAFADARSAHPAPISDEARAAFEKASAELLDAARSFQRIRRRAATLANNGSVFTAACMEMHGVRPVTYSLPLTRGSTKWA</sequence>
<organism evidence="1 2">
    <name type="scientific">Pyrinomonas methylaliphatogenes</name>
    <dbReference type="NCBI Taxonomy" id="454194"/>
    <lineage>
        <taxon>Bacteria</taxon>
        <taxon>Pseudomonadati</taxon>
        <taxon>Acidobacteriota</taxon>
        <taxon>Blastocatellia</taxon>
        <taxon>Blastocatellales</taxon>
        <taxon>Pyrinomonadaceae</taxon>
        <taxon>Pyrinomonas</taxon>
    </lineage>
</organism>
<evidence type="ECO:0000313" key="2">
    <source>
        <dbReference type="Proteomes" id="UP000031518"/>
    </source>
</evidence>
<dbReference type="EMBL" id="CBXV010000004">
    <property type="protein sequence ID" value="CDM64913.1"/>
    <property type="molecule type" value="Genomic_DNA"/>
</dbReference>
<reference evidence="1 2" key="1">
    <citation type="submission" date="2013-12" db="EMBL/GenBank/DDBJ databases">
        <authorList>
            <person name="Stott M."/>
        </authorList>
    </citation>
    <scope>NUCLEOTIDE SEQUENCE [LARGE SCALE GENOMIC DNA]</scope>
    <source>
        <strain evidence="1 2">K22</strain>
    </source>
</reference>
<dbReference type="STRING" id="454194.PYK22_00908"/>
<keyword evidence="2" id="KW-1185">Reference proteome</keyword>
<dbReference type="AlphaFoldDB" id="A0A0B6WUK0"/>